<feature type="compositionally biased region" description="Basic and acidic residues" evidence="1">
    <location>
        <begin position="41"/>
        <end position="50"/>
    </location>
</feature>
<dbReference type="Proteomes" id="UP000277928">
    <property type="component" value="Unassembled WGS sequence"/>
</dbReference>
<accession>A0A3P7M615</accession>
<keyword evidence="3" id="KW-1185">Reference proteome</keyword>
<feature type="compositionally biased region" description="Acidic residues" evidence="1">
    <location>
        <begin position="30"/>
        <end position="40"/>
    </location>
</feature>
<dbReference type="OMA" id="AVVKQCG"/>
<evidence type="ECO:0000313" key="2">
    <source>
        <dbReference type="EMBL" id="VDM91795.1"/>
    </source>
</evidence>
<gene>
    <name evidence="2" type="ORF">NLS_LOCUS9480</name>
</gene>
<sequence>MNIAVVKQCGVNFMTYINPISILRGRVNDEHDDADNDGDVDDARGRIRDDRDDDNDAMGCSSRRPTSRTLSLISPKQPATTLQ</sequence>
<reference evidence="2 3" key="1">
    <citation type="submission" date="2018-08" db="EMBL/GenBank/DDBJ databases">
        <authorList>
            <person name="Laetsch R D."/>
            <person name="Stevens L."/>
            <person name="Kumar S."/>
            <person name="Blaxter L. M."/>
        </authorList>
    </citation>
    <scope>NUCLEOTIDE SEQUENCE [LARGE SCALE GENOMIC DNA]</scope>
</reference>
<dbReference type="AlphaFoldDB" id="A0A3P7M615"/>
<dbReference type="EMBL" id="UYRX01001630">
    <property type="protein sequence ID" value="VDM91795.1"/>
    <property type="molecule type" value="Genomic_DNA"/>
</dbReference>
<name>A0A3P7M615_LITSI</name>
<proteinExistence type="predicted"/>
<feature type="compositionally biased region" description="Low complexity" evidence="1">
    <location>
        <begin position="61"/>
        <end position="74"/>
    </location>
</feature>
<organism evidence="2 3">
    <name type="scientific">Litomosoides sigmodontis</name>
    <name type="common">Filarial nematode worm</name>
    <dbReference type="NCBI Taxonomy" id="42156"/>
    <lineage>
        <taxon>Eukaryota</taxon>
        <taxon>Metazoa</taxon>
        <taxon>Ecdysozoa</taxon>
        <taxon>Nematoda</taxon>
        <taxon>Chromadorea</taxon>
        <taxon>Rhabditida</taxon>
        <taxon>Spirurina</taxon>
        <taxon>Spiruromorpha</taxon>
        <taxon>Filarioidea</taxon>
        <taxon>Onchocercidae</taxon>
        <taxon>Litomosoides</taxon>
    </lineage>
</organism>
<protein>
    <submittedName>
        <fullName evidence="2">Uncharacterized protein</fullName>
    </submittedName>
</protein>
<evidence type="ECO:0000313" key="3">
    <source>
        <dbReference type="Proteomes" id="UP000277928"/>
    </source>
</evidence>
<evidence type="ECO:0000256" key="1">
    <source>
        <dbReference type="SAM" id="MobiDB-lite"/>
    </source>
</evidence>
<feature type="region of interest" description="Disordered" evidence="1">
    <location>
        <begin position="28"/>
        <end position="83"/>
    </location>
</feature>